<comment type="caution">
    <text evidence="5">The sequence shown here is derived from an EMBL/GenBank/DDBJ whole genome shotgun (WGS) entry which is preliminary data.</text>
</comment>
<feature type="region of interest" description="Disordered" evidence="2">
    <location>
        <begin position="209"/>
        <end position="234"/>
    </location>
</feature>
<evidence type="ECO:0008006" key="7">
    <source>
        <dbReference type="Google" id="ProtNLM"/>
    </source>
</evidence>
<reference evidence="5 6" key="1">
    <citation type="journal article" date="2017" name="Curr. Biol.">
        <title>The Evolution of Venom by Co-option of Single-Copy Genes.</title>
        <authorList>
            <person name="Martinson E.O."/>
            <person name="Mrinalini"/>
            <person name="Kelkar Y.D."/>
            <person name="Chang C.H."/>
            <person name="Werren J.H."/>
        </authorList>
    </citation>
    <scope>NUCLEOTIDE SEQUENCE [LARGE SCALE GENOMIC DNA]</scope>
    <source>
        <strain evidence="5 6">Alberta</strain>
        <tissue evidence="5">Whole body</tissue>
    </source>
</reference>
<evidence type="ECO:0000259" key="3">
    <source>
        <dbReference type="Pfam" id="PF00078"/>
    </source>
</evidence>
<dbReference type="GO" id="GO:0071897">
    <property type="term" value="P:DNA biosynthetic process"/>
    <property type="evidence" value="ECO:0007669"/>
    <property type="project" value="UniProtKB-ARBA"/>
</dbReference>
<keyword evidence="1" id="KW-0511">Multifunctional enzyme</keyword>
<name>A0A232EJ99_9HYME</name>
<accession>A0A232EJ99</accession>
<dbReference type="STRING" id="543379.A0A232EJ99"/>
<dbReference type="Gene3D" id="3.30.70.270">
    <property type="match status" value="2"/>
</dbReference>
<dbReference type="OrthoDB" id="430238at2759"/>
<dbReference type="SUPFAM" id="SSF56672">
    <property type="entry name" value="DNA/RNA polymerases"/>
    <property type="match status" value="1"/>
</dbReference>
<keyword evidence="6" id="KW-1185">Reference proteome</keyword>
<proteinExistence type="predicted"/>
<dbReference type="GO" id="GO:0003824">
    <property type="term" value="F:catalytic activity"/>
    <property type="evidence" value="ECO:0007669"/>
    <property type="project" value="UniProtKB-KW"/>
</dbReference>
<dbReference type="InterPro" id="IPR043502">
    <property type="entry name" value="DNA/RNA_pol_sf"/>
</dbReference>
<dbReference type="InterPro" id="IPR050951">
    <property type="entry name" value="Retrovirus_Pol_polyprotein"/>
</dbReference>
<evidence type="ECO:0000256" key="2">
    <source>
        <dbReference type="SAM" id="MobiDB-lite"/>
    </source>
</evidence>
<dbReference type="EMBL" id="NNAY01004060">
    <property type="protein sequence ID" value="OXU18424.1"/>
    <property type="molecule type" value="Genomic_DNA"/>
</dbReference>
<dbReference type="PANTHER" id="PTHR37984">
    <property type="entry name" value="PROTEIN CBG26694"/>
    <property type="match status" value="1"/>
</dbReference>
<dbReference type="Proteomes" id="UP000215335">
    <property type="component" value="Unassembled WGS sequence"/>
</dbReference>
<dbReference type="CDD" id="cd09274">
    <property type="entry name" value="RNase_HI_RT_Ty3"/>
    <property type="match status" value="1"/>
</dbReference>
<dbReference type="InterPro" id="IPR041577">
    <property type="entry name" value="RT_RNaseH_2"/>
</dbReference>
<dbReference type="Pfam" id="PF17919">
    <property type="entry name" value="RT_RNaseH_2"/>
    <property type="match status" value="1"/>
</dbReference>
<evidence type="ECO:0000256" key="1">
    <source>
        <dbReference type="ARBA" id="ARBA00023268"/>
    </source>
</evidence>
<protein>
    <recommendedName>
        <fullName evidence="7">Reverse transcriptase domain-containing protein</fullName>
    </recommendedName>
</protein>
<feature type="domain" description="Reverse transcriptase/retrotransposon-derived protein RNase H-like" evidence="4">
    <location>
        <begin position="99"/>
        <end position="197"/>
    </location>
</feature>
<dbReference type="InterPro" id="IPR000477">
    <property type="entry name" value="RT_dom"/>
</dbReference>
<dbReference type="AlphaFoldDB" id="A0A232EJ99"/>
<dbReference type="PANTHER" id="PTHR37984:SF5">
    <property type="entry name" value="PROTEIN NYNRIN-LIKE"/>
    <property type="match status" value="1"/>
</dbReference>
<gene>
    <name evidence="5" type="ORF">TSAR_006329</name>
</gene>
<dbReference type="InterPro" id="IPR043128">
    <property type="entry name" value="Rev_trsase/Diguanyl_cyclase"/>
</dbReference>
<feature type="domain" description="Reverse transcriptase" evidence="3">
    <location>
        <begin position="12"/>
        <end position="66"/>
    </location>
</feature>
<sequence>MSLAMAGLQAEEVAIYLDDFMIFGKDLEEHAKRFKRVMQRLVEANLTIEPKKCQFLEREAAVLGHIARGGCIRTDPKKDFAKIAKPLYDLLSKNVKFHWDEEQQAAFDKLKEILCSEAVLAAPDLFQPFIVTCDASDYGLGAVIGQGKIGQDRPCAYASRPLKGSELRYSTHDKELLAIVFAKEHFRYWLYGRKFTVVTDHEPLKHFHSTKKSGLFPPIHSTPKSPPEELQQEKTNNLSLQHDTPNNAHPNQTLPEIAMKIHAKLRVNIKEKDHNGKNGIQVDIWETDSQSR</sequence>
<evidence type="ECO:0000313" key="6">
    <source>
        <dbReference type="Proteomes" id="UP000215335"/>
    </source>
</evidence>
<organism evidence="5 6">
    <name type="scientific">Trichomalopsis sarcophagae</name>
    <dbReference type="NCBI Taxonomy" id="543379"/>
    <lineage>
        <taxon>Eukaryota</taxon>
        <taxon>Metazoa</taxon>
        <taxon>Ecdysozoa</taxon>
        <taxon>Arthropoda</taxon>
        <taxon>Hexapoda</taxon>
        <taxon>Insecta</taxon>
        <taxon>Pterygota</taxon>
        <taxon>Neoptera</taxon>
        <taxon>Endopterygota</taxon>
        <taxon>Hymenoptera</taxon>
        <taxon>Apocrita</taxon>
        <taxon>Proctotrupomorpha</taxon>
        <taxon>Chalcidoidea</taxon>
        <taxon>Pteromalidae</taxon>
        <taxon>Pteromalinae</taxon>
        <taxon>Trichomalopsis</taxon>
    </lineage>
</organism>
<dbReference type="Pfam" id="PF00078">
    <property type="entry name" value="RVT_1"/>
    <property type="match status" value="1"/>
</dbReference>
<evidence type="ECO:0000259" key="4">
    <source>
        <dbReference type="Pfam" id="PF17919"/>
    </source>
</evidence>
<evidence type="ECO:0000313" key="5">
    <source>
        <dbReference type="EMBL" id="OXU18424.1"/>
    </source>
</evidence>